<organism evidence="1 2">
    <name type="scientific">Caldicellulosiruptor changbaiensis</name>
    <dbReference type="NCBI Taxonomy" id="1222016"/>
    <lineage>
        <taxon>Bacteria</taxon>
        <taxon>Bacillati</taxon>
        <taxon>Bacillota</taxon>
        <taxon>Bacillota incertae sedis</taxon>
        <taxon>Caldicellulosiruptorales</taxon>
        <taxon>Caldicellulosiruptoraceae</taxon>
        <taxon>Caldicellulosiruptor</taxon>
    </lineage>
</organism>
<evidence type="ECO:0000313" key="1">
    <source>
        <dbReference type="EMBL" id="AZT90313.1"/>
    </source>
</evidence>
<dbReference type="Proteomes" id="UP000282930">
    <property type="component" value="Chromosome"/>
</dbReference>
<dbReference type="KEGG" id="ccha:ELD05_06460"/>
<proteinExistence type="predicted"/>
<reference evidence="1 2" key="1">
    <citation type="submission" date="2018-12" db="EMBL/GenBank/DDBJ databases">
        <title>Genome sequence from the cellulolytic species, Caldicellulosiruptor changbaiensis.</title>
        <authorList>
            <person name="Blumer-Schuette S.E."/>
            <person name="Mendoza C."/>
        </authorList>
    </citation>
    <scope>NUCLEOTIDE SEQUENCE [LARGE SCALE GENOMIC DNA]</scope>
    <source>
        <strain evidence="1 2">CBS-Z</strain>
    </source>
</reference>
<evidence type="ECO:0000313" key="2">
    <source>
        <dbReference type="Proteomes" id="UP000282930"/>
    </source>
</evidence>
<gene>
    <name evidence="1" type="ORF">ELD05_06460</name>
</gene>
<protein>
    <submittedName>
        <fullName evidence="1">Bacteriocin-type signal sequence</fullName>
    </submittedName>
</protein>
<sequence length="63" mass="7213">MNKFMKIDENELIGINGGGKDDYDFGYSVGYNLGKLYKWVINLIDNILYTPKGIPVSDLYYRG</sequence>
<dbReference type="EMBL" id="CP034791">
    <property type="protein sequence ID" value="AZT90313.1"/>
    <property type="molecule type" value="Genomic_DNA"/>
</dbReference>
<keyword evidence="2" id="KW-1185">Reference proteome</keyword>
<dbReference type="RefSeq" id="WP_127351784.1">
    <property type="nucleotide sequence ID" value="NZ_CP034791.1"/>
</dbReference>
<name>A0A3T0D5K1_9FIRM</name>
<dbReference type="AlphaFoldDB" id="A0A3T0D5K1"/>
<accession>A0A3T0D5K1</accession>